<evidence type="ECO:0000313" key="3">
    <source>
        <dbReference type="Proteomes" id="UP001150925"/>
    </source>
</evidence>
<dbReference type="SUPFAM" id="SSF49899">
    <property type="entry name" value="Concanavalin A-like lectins/glucanases"/>
    <property type="match status" value="1"/>
</dbReference>
<dbReference type="InterPro" id="IPR000757">
    <property type="entry name" value="Beta-glucanase-like"/>
</dbReference>
<gene>
    <name evidence="2" type="ORF">IWQ62_005452</name>
</gene>
<keyword evidence="3" id="KW-1185">Reference proteome</keyword>
<dbReference type="GO" id="GO:0005975">
    <property type="term" value="P:carbohydrate metabolic process"/>
    <property type="evidence" value="ECO:0007669"/>
    <property type="project" value="InterPro"/>
</dbReference>
<evidence type="ECO:0000313" key="2">
    <source>
        <dbReference type="EMBL" id="KAJ1955779.1"/>
    </source>
</evidence>
<dbReference type="InterPro" id="IPR013320">
    <property type="entry name" value="ConA-like_dom_sf"/>
</dbReference>
<reference evidence="2" key="1">
    <citation type="submission" date="2022-07" db="EMBL/GenBank/DDBJ databases">
        <title>Phylogenomic reconstructions and comparative analyses of Kickxellomycotina fungi.</title>
        <authorList>
            <person name="Reynolds N.K."/>
            <person name="Stajich J.E."/>
            <person name="Barry K."/>
            <person name="Grigoriev I.V."/>
            <person name="Crous P."/>
            <person name="Smith M.E."/>
        </authorList>
    </citation>
    <scope>NUCLEOTIDE SEQUENCE</scope>
    <source>
        <strain evidence="2">RSA 1196</strain>
    </source>
</reference>
<evidence type="ECO:0000259" key="1">
    <source>
        <dbReference type="Pfam" id="PF00722"/>
    </source>
</evidence>
<comment type="caution">
    <text evidence="2">The sequence shown here is derived from an EMBL/GenBank/DDBJ whole genome shotgun (WGS) entry which is preliminary data.</text>
</comment>
<accession>A0A9W8AQW6</accession>
<dbReference type="AlphaFoldDB" id="A0A9W8AQW6"/>
<name>A0A9W8AQW6_9FUNG</name>
<feature type="domain" description="GH16" evidence="1">
    <location>
        <begin position="38"/>
        <end position="157"/>
    </location>
</feature>
<dbReference type="Pfam" id="PF00722">
    <property type="entry name" value="Glyco_hydro_16"/>
    <property type="match status" value="1"/>
</dbReference>
<proteinExistence type="predicted"/>
<organism evidence="2 3">
    <name type="scientific">Dispira parvispora</name>
    <dbReference type="NCBI Taxonomy" id="1520584"/>
    <lineage>
        <taxon>Eukaryota</taxon>
        <taxon>Fungi</taxon>
        <taxon>Fungi incertae sedis</taxon>
        <taxon>Zoopagomycota</taxon>
        <taxon>Kickxellomycotina</taxon>
        <taxon>Dimargaritomycetes</taxon>
        <taxon>Dimargaritales</taxon>
        <taxon>Dimargaritaceae</taxon>
        <taxon>Dispira</taxon>
    </lineage>
</organism>
<dbReference type="Proteomes" id="UP001150925">
    <property type="component" value="Unassembled WGS sequence"/>
</dbReference>
<dbReference type="OrthoDB" id="4781at2759"/>
<sequence length="158" mass="17973">MFSPVYSQLLPDRFQATANNGCVKKEWSNFNSTALREDFNIDCDGTGVIVDANGGLILKADRTCWWPGITYKHNDIHYGTATVELTMAAVSGWATAFIRGKEKGDEIDLEWVGPKTDAVETMFYKNGERVKGNYLNKDLRLWDPNAKPMSEEFYRYEI</sequence>
<dbReference type="GO" id="GO:0004553">
    <property type="term" value="F:hydrolase activity, hydrolyzing O-glycosyl compounds"/>
    <property type="evidence" value="ECO:0007669"/>
    <property type="project" value="InterPro"/>
</dbReference>
<dbReference type="EMBL" id="JANBPY010002257">
    <property type="protein sequence ID" value="KAJ1955779.1"/>
    <property type="molecule type" value="Genomic_DNA"/>
</dbReference>
<protein>
    <recommendedName>
        <fullName evidence="1">GH16 domain-containing protein</fullName>
    </recommendedName>
</protein>
<dbReference type="Gene3D" id="2.60.120.200">
    <property type="match status" value="1"/>
</dbReference>
<feature type="non-terminal residue" evidence="2">
    <location>
        <position position="158"/>
    </location>
</feature>